<keyword evidence="2" id="KW-1133">Transmembrane helix</keyword>
<feature type="transmembrane region" description="Helical" evidence="2">
    <location>
        <begin position="136"/>
        <end position="156"/>
    </location>
</feature>
<dbReference type="RefSeq" id="WP_148452874.1">
    <property type="nucleotide sequence ID" value="NZ_VSDO01000003.1"/>
</dbReference>
<dbReference type="Pfam" id="PF04892">
    <property type="entry name" value="VanZ"/>
    <property type="match status" value="1"/>
</dbReference>
<feature type="compositionally biased region" description="Basic and acidic residues" evidence="1">
    <location>
        <begin position="173"/>
        <end position="187"/>
    </location>
</feature>
<sequence>MQFRKLYKWIPAVMIMMLLFVFSSQPYQQQSLKTDIEKSITQHSVKERLSGFSFTYAGHEVSIQSLGIGGFIEFFIRKAAHFSIYGLLGMFVLYALNSGRRGRDFTLAVFISFLYACSDELHQAFTPDRTPMVQDVLLDTAGAVCGALVLILFWRWRTGRKLAHKRGKGPLDNGRKEGGPSRASESR</sequence>
<dbReference type="AlphaFoldDB" id="A0A5D0CPM6"/>
<dbReference type="OrthoDB" id="291892at2"/>
<keyword evidence="5" id="KW-1185">Reference proteome</keyword>
<dbReference type="Proteomes" id="UP000325218">
    <property type="component" value="Unassembled WGS sequence"/>
</dbReference>
<proteinExistence type="predicted"/>
<name>A0A5D0CPM6_9BACL</name>
<accession>A0A5D0CPM6</accession>
<dbReference type="InterPro" id="IPR006976">
    <property type="entry name" value="VanZ-like"/>
</dbReference>
<feature type="transmembrane region" description="Helical" evidence="2">
    <location>
        <begin position="79"/>
        <end position="96"/>
    </location>
</feature>
<gene>
    <name evidence="4" type="ORF">FRY98_13945</name>
</gene>
<dbReference type="NCBIfam" id="NF037970">
    <property type="entry name" value="vanZ_1"/>
    <property type="match status" value="1"/>
</dbReference>
<organism evidence="4 5">
    <name type="scientific">Paenibacillus faecis</name>
    <dbReference type="NCBI Taxonomy" id="862114"/>
    <lineage>
        <taxon>Bacteria</taxon>
        <taxon>Bacillati</taxon>
        <taxon>Bacillota</taxon>
        <taxon>Bacilli</taxon>
        <taxon>Bacillales</taxon>
        <taxon>Paenibacillaceae</taxon>
        <taxon>Paenibacillus</taxon>
    </lineage>
</organism>
<dbReference type="PIRSF" id="PIRSF019083">
    <property type="entry name" value="UCP019083_VanZ"/>
    <property type="match status" value="1"/>
</dbReference>
<dbReference type="EMBL" id="VSDO01000003">
    <property type="protein sequence ID" value="TYA11851.1"/>
    <property type="molecule type" value="Genomic_DNA"/>
</dbReference>
<feature type="region of interest" description="Disordered" evidence="1">
    <location>
        <begin position="164"/>
        <end position="187"/>
    </location>
</feature>
<dbReference type="PANTHER" id="PTHR28008">
    <property type="entry name" value="DOMAIN PROTEIN, PUTATIVE (AFU_ORTHOLOGUE AFUA_3G10980)-RELATED"/>
    <property type="match status" value="1"/>
</dbReference>
<evidence type="ECO:0000256" key="1">
    <source>
        <dbReference type="SAM" id="MobiDB-lite"/>
    </source>
</evidence>
<keyword evidence="2" id="KW-0472">Membrane</keyword>
<dbReference type="PANTHER" id="PTHR28008:SF1">
    <property type="entry name" value="DOMAIN PROTEIN, PUTATIVE (AFU_ORTHOLOGUE AFUA_3G10980)-RELATED"/>
    <property type="match status" value="1"/>
</dbReference>
<feature type="domain" description="VanZ-like" evidence="3">
    <location>
        <begin position="9"/>
        <end position="153"/>
    </location>
</feature>
<evidence type="ECO:0000259" key="3">
    <source>
        <dbReference type="Pfam" id="PF04892"/>
    </source>
</evidence>
<reference evidence="4 5" key="1">
    <citation type="submission" date="2019-08" db="EMBL/GenBank/DDBJ databases">
        <title>Genome sequencing of Paenibacillus faecis DSM 23593(T).</title>
        <authorList>
            <person name="Kook J.-K."/>
            <person name="Park S.-N."/>
            <person name="Lim Y.K."/>
        </authorList>
    </citation>
    <scope>NUCLEOTIDE SEQUENCE [LARGE SCALE GENOMIC DNA]</scope>
    <source>
        <strain evidence="4 5">DSM 23593</strain>
    </source>
</reference>
<evidence type="ECO:0000313" key="4">
    <source>
        <dbReference type="EMBL" id="TYA11851.1"/>
    </source>
</evidence>
<feature type="transmembrane region" description="Helical" evidence="2">
    <location>
        <begin position="6"/>
        <end position="23"/>
    </location>
</feature>
<protein>
    <submittedName>
        <fullName evidence="4">VanZ family protein</fullName>
    </submittedName>
</protein>
<keyword evidence="2" id="KW-0812">Transmembrane</keyword>
<comment type="caution">
    <text evidence="4">The sequence shown here is derived from an EMBL/GenBank/DDBJ whole genome shotgun (WGS) entry which is preliminary data.</text>
</comment>
<evidence type="ECO:0000256" key="2">
    <source>
        <dbReference type="SAM" id="Phobius"/>
    </source>
</evidence>
<dbReference type="InterPro" id="IPR016747">
    <property type="entry name" value="Phosphotransbutyrylase"/>
</dbReference>
<evidence type="ECO:0000313" key="5">
    <source>
        <dbReference type="Proteomes" id="UP000325218"/>
    </source>
</evidence>